<evidence type="ECO:0000313" key="1">
    <source>
        <dbReference type="EMBL" id="GAI27759.1"/>
    </source>
</evidence>
<accession>X1PA06</accession>
<comment type="caution">
    <text evidence="1">The sequence shown here is derived from an EMBL/GenBank/DDBJ whole genome shotgun (WGS) entry which is preliminary data.</text>
</comment>
<organism evidence="1">
    <name type="scientific">marine sediment metagenome</name>
    <dbReference type="NCBI Taxonomy" id="412755"/>
    <lineage>
        <taxon>unclassified sequences</taxon>
        <taxon>metagenomes</taxon>
        <taxon>ecological metagenomes</taxon>
    </lineage>
</organism>
<feature type="non-terminal residue" evidence="1">
    <location>
        <position position="1"/>
    </location>
</feature>
<evidence type="ECO:0008006" key="2">
    <source>
        <dbReference type="Google" id="ProtNLM"/>
    </source>
</evidence>
<protein>
    <recommendedName>
        <fullName evidence="2">AMP-dependent synthetase/ligase domain-containing protein</fullName>
    </recommendedName>
</protein>
<gene>
    <name evidence="1" type="ORF">S06H3_32236</name>
</gene>
<sequence length="278" mass="32067">SWCGWQPGDSIVRLWGKRINESRWSKMRTKMRQFLFKDSVFDSFKMSQERMSQYADRINEISPKVIRGYSHSLYLLAMYIRESARNLTIPACSSTAEMLFPHYREEIKSSLSARCFDQYGCGEIRNIAAECEVHDGLHVNDEHVIVEIVHKKEMASDVGELIVTDLDNYGMPFIRYKNGDIAKNIEGECSCGRELSRIGEIVGRISSSFITKTGTIVHGEFITHLLNELQISQEAGIREFQMIQNDYDKYHLNLVSKRELSKSEIYHLTCSLKQYLGP</sequence>
<dbReference type="EMBL" id="BARV01019154">
    <property type="protein sequence ID" value="GAI27759.1"/>
    <property type="molecule type" value="Genomic_DNA"/>
</dbReference>
<reference evidence="1" key="1">
    <citation type="journal article" date="2014" name="Front. Microbiol.">
        <title>High frequency of phylogenetically diverse reductive dehalogenase-homologous genes in deep subseafloor sedimentary metagenomes.</title>
        <authorList>
            <person name="Kawai M."/>
            <person name="Futagami T."/>
            <person name="Toyoda A."/>
            <person name="Takaki Y."/>
            <person name="Nishi S."/>
            <person name="Hori S."/>
            <person name="Arai W."/>
            <person name="Tsubouchi T."/>
            <person name="Morono Y."/>
            <person name="Uchiyama I."/>
            <person name="Ito T."/>
            <person name="Fujiyama A."/>
            <person name="Inagaki F."/>
            <person name="Takami H."/>
        </authorList>
    </citation>
    <scope>NUCLEOTIDE SEQUENCE</scope>
    <source>
        <strain evidence="1">Expedition CK06-06</strain>
    </source>
</reference>
<dbReference type="Gene3D" id="3.40.50.12780">
    <property type="entry name" value="N-terminal domain of ligase-like"/>
    <property type="match status" value="1"/>
</dbReference>
<dbReference type="PANTHER" id="PTHR36932:SF1">
    <property type="entry name" value="CAPSULAR POLYSACCHARIDE BIOSYNTHESIS PROTEIN"/>
    <property type="match status" value="1"/>
</dbReference>
<dbReference type="AlphaFoldDB" id="X1PA06"/>
<feature type="non-terminal residue" evidence="1">
    <location>
        <position position="278"/>
    </location>
</feature>
<dbReference type="InterPro" id="IPR042099">
    <property type="entry name" value="ANL_N_sf"/>
</dbReference>
<dbReference type="PANTHER" id="PTHR36932">
    <property type="entry name" value="CAPSULAR POLYSACCHARIDE BIOSYNTHESIS PROTEIN"/>
    <property type="match status" value="1"/>
</dbReference>
<name>X1PA06_9ZZZZ</name>
<dbReference type="InterPro" id="IPR053158">
    <property type="entry name" value="CapK_Type1_Caps_Biosynth"/>
</dbReference>
<proteinExistence type="predicted"/>